<dbReference type="Proteomes" id="UP000604046">
    <property type="component" value="Unassembled WGS sequence"/>
</dbReference>
<comment type="caution">
    <text evidence="3">The sequence shown here is derived from an EMBL/GenBank/DDBJ whole genome shotgun (WGS) entry which is preliminary data.</text>
</comment>
<evidence type="ECO:0000313" key="4">
    <source>
        <dbReference type="Proteomes" id="UP000604046"/>
    </source>
</evidence>
<organism evidence="3 4">
    <name type="scientific">Symbiodinium natans</name>
    <dbReference type="NCBI Taxonomy" id="878477"/>
    <lineage>
        <taxon>Eukaryota</taxon>
        <taxon>Sar</taxon>
        <taxon>Alveolata</taxon>
        <taxon>Dinophyceae</taxon>
        <taxon>Suessiales</taxon>
        <taxon>Symbiodiniaceae</taxon>
        <taxon>Symbiodinium</taxon>
    </lineage>
</organism>
<protein>
    <submittedName>
        <fullName evidence="3">Uncharacterized protein</fullName>
    </submittedName>
</protein>
<dbReference type="EMBL" id="CAJNDS010000683">
    <property type="protein sequence ID" value="CAE7228001.1"/>
    <property type="molecule type" value="Genomic_DNA"/>
</dbReference>
<feature type="compositionally biased region" description="Polar residues" evidence="2">
    <location>
        <begin position="291"/>
        <end position="300"/>
    </location>
</feature>
<feature type="coiled-coil region" evidence="1">
    <location>
        <begin position="218"/>
        <end position="265"/>
    </location>
</feature>
<keyword evidence="4" id="KW-1185">Reference proteome</keyword>
<feature type="compositionally biased region" description="Polar residues" evidence="2">
    <location>
        <begin position="146"/>
        <end position="158"/>
    </location>
</feature>
<dbReference type="OrthoDB" id="421328at2759"/>
<proteinExistence type="predicted"/>
<feature type="region of interest" description="Disordered" evidence="2">
    <location>
        <begin position="146"/>
        <end position="202"/>
    </location>
</feature>
<feature type="compositionally biased region" description="Polar residues" evidence="2">
    <location>
        <begin position="166"/>
        <end position="193"/>
    </location>
</feature>
<evidence type="ECO:0000256" key="1">
    <source>
        <dbReference type="SAM" id="Coils"/>
    </source>
</evidence>
<keyword evidence="1" id="KW-0175">Coiled coil</keyword>
<name>A0A812KCR9_9DINO</name>
<accession>A0A812KCR9</accession>
<evidence type="ECO:0000313" key="3">
    <source>
        <dbReference type="EMBL" id="CAE7228001.1"/>
    </source>
</evidence>
<dbReference type="AlphaFoldDB" id="A0A812KCR9"/>
<reference evidence="3" key="1">
    <citation type="submission" date="2021-02" db="EMBL/GenBank/DDBJ databases">
        <authorList>
            <person name="Dougan E. K."/>
            <person name="Rhodes N."/>
            <person name="Thang M."/>
            <person name="Chan C."/>
        </authorList>
    </citation>
    <scope>NUCLEOTIDE SEQUENCE</scope>
</reference>
<sequence length="313" mass="34144">MVDVTVPPEIPLKILNVFTDQDGDIRVKEDNLREVLSRFRNYSRDITVQVLSTLRGELADQVGAVKDNAELARAQLAEDLTSDLASKDVLAEVEELARGAHAKADMLGVQLKSLDGRLRQMAAVSQANSASASADDLAMTAPAVMSSASLQVEPTPSETFRAMPTRGSTFSPKSDSDSVTRSFTSRSNAQAQQVEPAPSTRDVEHMLSSQEALWKEAVAKVKEEVADLAAKQEELEKSLQASASSSDLEASVQALREAQTAAEQQMRLDVKQDLLELRQLAKQASEDDSAAMTSNSQRYEPQSHWAAERWEDV</sequence>
<feature type="region of interest" description="Disordered" evidence="2">
    <location>
        <begin position="281"/>
        <end position="313"/>
    </location>
</feature>
<evidence type="ECO:0000256" key="2">
    <source>
        <dbReference type="SAM" id="MobiDB-lite"/>
    </source>
</evidence>
<gene>
    <name evidence="3" type="ORF">SNAT2548_LOCUS9041</name>
</gene>